<evidence type="ECO:0000259" key="1">
    <source>
        <dbReference type="Pfam" id="PF08937"/>
    </source>
</evidence>
<organism evidence="2 3">
    <name type="scientific">Bowdeniella nasicola</name>
    <dbReference type="NCBI Taxonomy" id="208480"/>
    <lineage>
        <taxon>Bacteria</taxon>
        <taxon>Bacillati</taxon>
        <taxon>Actinomycetota</taxon>
        <taxon>Actinomycetes</taxon>
        <taxon>Actinomycetales</taxon>
        <taxon>Actinomycetaceae</taxon>
        <taxon>Bowdeniella</taxon>
    </lineage>
</organism>
<evidence type="ECO:0000313" key="3">
    <source>
        <dbReference type="Proteomes" id="UP000199288"/>
    </source>
</evidence>
<keyword evidence="3" id="KW-1185">Reference proteome</keyword>
<dbReference type="EMBL" id="FNQV01000016">
    <property type="protein sequence ID" value="SEA71252.1"/>
    <property type="molecule type" value="Genomic_DNA"/>
</dbReference>
<feature type="domain" description="Thoeris protein ThsB TIR-like" evidence="1">
    <location>
        <begin position="8"/>
        <end position="109"/>
    </location>
</feature>
<dbReference type="AlphaFoldDB" id="A0A1H4DG77"/>
<reference evidence="3" key="1">
    <citation type="submission" date="2016-10" db="EMBL/GenBank/DDBJ databases">
        <authorList>
            <person name="Varghese N."/>
            <person name="Submissions S."/>
        </authorList>
    </citation>
    <scope>NUCLEOTIDE SEQUENCE [LARGE SCALE GENOMIC DNA]</scope>
    <source>
        <strain evidence="3">KPR-1</strain>
    </source>
</reference>
<accession>A0A1H4DG77</accession>
<protein>
    <submittedName>
        <fullName evidence="2">MTH538 TIR-like domain</fullName>
    </submittedName>
</protein>
<dbReference type="Proteomes" id="UP000199288">
    <property type="component" value="Unassembled WGS sequence"/>
</dbReference>
<name>A0A1H4DG77_9ACTO</name>
<sequence>MPNSRVCFLTYHRADYEHAMRFTEEFTGAWQRLIDRGIGAQMAGAIVGSSNHEYIKRSIRQTYLRDSVVTIVLLGPCTWSRKFVDWEIAASLDGDQQNSGLLVLTLPYAHSETTTHWRSRLAANVESGYAVFAPYPSDVAELSDLIEQAYARRTTHLDRIDNSEPLRGRNAYCQR</sequence>
<proteinExistence type="predicted"/>
<evidence type="ECO:0000313" key="2">
    <source>
        <dbReference type="EMBL" id="SEA71252.1"/>
    </source>
</evidence>
<dbReference type="OrthoDB" id="9811746at2"/>
<dbReference type="InterPro" id="IPR015032">
    <property type="entry name" value="ThsB__TIR-like_domain"/>
</dbReference>
<dbReference type="RefSeq" id="WP_092565891.1">
    <property type="nucleotide sequence ID" value="NZ_FNQV01000016.1"/>
</dbReference>
<gene>
    <name evidence="2" type="ORF">SAMN02910418_02227</name>
</gene>
<dbReference type="Pfam" id="PF08937">
    <property type="entry name" value="ThsB_TIR"/>
    <property type="match status" value="1"/>
</dbReference>